<evidence type="ECO:0000256" key="5">
    <source>
        <dbReference type="SAM" id="MobiDB-lite"/>
    </source>
</evidence>
<dbReference type="RefSeq" id="WP_155271046.1">
    <property type="nucleotide sequence ID" value="NZ_CAWLUU010000219.1"/>
</dbReference>
<dbReference type="Pfam" id="PF02126">
    <property type="entry name" value="PTE"/>
    <property type="match status" value="1"/>
</dbReference>
<evidence type="ECO:0000256" key="2">
    <source>
        <dbReference type="ARBA" id="ARBA00022801"/>
    </source>
</evidence>
<feature type="region of interest" description="Disordered" evidence="5">
    <location>
        <begin position="1"/>
        <end position="22"/>
    </location>
</feature>
<keyword evidence="2 6" id="KW-0378">Hydrolase</keyword>
<dbReference type="GO" id="GO:0016787">
    <property type="term" value="F:hydrolase activity"/>
    <property type="evidence" value="ECO:0007669"/>
    <property type="project" value="UniProtKB-KW"/>
</dbReference>
<dbReference type="PANTHER" id="PTHR10819">
    <property type="entry name" value="PHOSPHOTRIESTERASE-RELATED"/>
    <property type="match status" value="1"/>
</dbReference>
<dbReference type="SUPFAM" id="SSF51556">
    <property type="entry name" value="Metallo-dependent hydrolases"/>
    <property type="match status" value="1"/>
</dbReference>
<reference evidence="6" key="1">
    <citation type="submission" date="2013-07" db="EMBL/GenBank/DDBJ databases">
        <title>Sub-species coevolution in mutualistic symbiosis.</title>
        <authorList>
            <person name="Murfin K."/>
            <person name="Klassen J."/>
            <person name="Lee M."/>
            <person name="Forst S."/>
            <person name="Stock P."/>
            <person name="Goodrich-Blair H."/>
        </authorList>
    </citation>
    <scope>NUCLEOTIDE SEQUENCE [LARGE SCALE GENOMIC DNA]</scope>
    <source>
        <strain evidence="6">Oregonense</strain>
    </source>
</reference>
<feature type="binding site" evidence="3">
    <location>
        <position position="310"/>
    </location>
    <ligand>
        <name>a divalent metal cation</name>
        <dbReference type="ChEBI" id="CHEBI:60240"/>
        <label>1</label>
    </ligand>
</feature>
<comment type="caution">
    <text evidence="6">The sequence shown here is derived from an EMBL/GenBank/DDBJ whole genome shotgun (WGS) entry which is preliminary data.</text>
</comment>
<feature type="binding site" evidence="3">
    <location>
        <position position="225"/>
    </location>
    <ligand>
        <name>a divalent metal cation</name>
        <dbReference type="ChEBI" id="CHEBI:60240"/>
        <label>2</label>
    </ligand>
</feature>
<dbReference type="HOGENOM" id="CLU_054760_1_1_6"/>
<protein>
    <submittedName>
        <fullName evidence="6">Putative phosphotriesterase with metallo-dependent hydrolase domain</fullName>
    </submittedName>
</protein>
<name>A0A077NXU7_XENBV</name>
<dbReference type="CDD" id="cd00530">
    <property type="entry name" value="PTE"/>
    <property type="match status" value="1"/>
</dbReference>
<evidence type="ECO:0000256" key="3">
    <source>
        <dbReference type="PIRSR" id="PIRSR601559-52"/>
    </source>
</evidence>
<dbReference type="PROSITE" id="PS51347">
    <property type="entry name" value="PHOSPHOTRIESTERASE_2"/>
    <property type="match status" value="1"/>
</dbReference>
<dbReference type="Gene3D" id="3.20.20.140">
    <property type="entry name" value="Metal-dependent hydrolases"/>
    <property type="match status" value="1"/>
</dbReference>
<dbReference type="PANTHER" id="PTHR10819:SF3">
    <property type="entry name" value="PHOSPHOTRIESTERASE-RELATED PROTEIN"/>
    <property type="match status" value="1"/>
</dbReference>
<comment type="caution">
    <text evidence="4">Lacks conserved residue(s) required for the propagation of feature annotation.</text>
</comment>
<evidence type="ECO:0000313" key="7">
    <source>
        <dbReference type="Proteomes" id="UP000028483"/>
    </source>
</evidence>
<evidence type="ECO:0000256" key="1">
    <source>
        <dbReference type="ARBA" id="ARBA00022723"/>
    </source>
</evidence>
<comment type="similarity">
    <text evidence="4">Belongs to the metallo-dependent hydrolases superfamily. Phosphotriesterase family.</text>
</comment>
<feature type="compositionally biased region" description="Polar residues" evidence="5">
    <location>
        <begin position="1"/>
        <end position="20"/>
    </location>
</feature>
<gene>
    <name evidence="6" type="primary">php</name>
    <name evidence="6" type="ORF">XBO1_2510031</name>
</gene>
<dbReference type="PIRSF" id="PIRSF016839">
    <property type="entry name" value="PhP"/>
    <property type="match status" value="1"/>
</dbReference>
<evidence type="ECO:0000313" key="6">
    <source>
        <dbReference type="EMBL" id="CDH06997.1"/>
    </source>
</evidence>
<organism evidence="6 7">
    <name type="scientific">Xenorhabdus bovienii str. oregonense</name>
    <dbReference type="NCBI Taxonomy" id="1398202"/>
    <lineage>
        <taxon>Bacteria</taxon>
        <taxon>Pseudomonadati</taxon>
        <taxon>Pseudomonadota</taxon>
        <taxon>Gammaproteobacteria</taxon>
        <taxon>Enterobacterales</taxon>
        <taxon>Morganellaceae</taxon>
        <taxon>Xenorhabdus</taxon>
    </lineage>
</organism>
<dbReference type="InterPro" id="IPR032466">
    <property type="entry name" value="Metal_Hydrolase"/>
</dbReference>
<accession>A0A077NXU7</accession>
<evidence type="ECO:0000256" key="4">
    <source>
        <dbReference type="PROSITE-ProRule" id="PRU00679"/>
    </source>
</evidence>
<feature type="binding site" evidence="3">
    <location>
        <position position="253"/>
    </location>
    <ligand>
        <name>a divalent metal cation</name>
        <dbReference type="ChEBI" id="CHEBI:60240"/>
        <label>2</label>
    </ligand>
</feature>
<keyword evidence="1 3" id="KW-0479">Metal-binding</keyword>
<dbReference type="AlphaFoldDB" id="A0A077NXU7"/>
<dbReference type="InterPro" id="IPR001559">
    <property type="entry name" value="Phosphotriesterase"/>
</dbReference>
<sequence length="365" mass="40632">MGYQKQTGNSPTHSATYSSSRIDEAEDALKQADYQEYQVKRRGETLLYSSNKQLNNPHLGTQQNTCNTCIDTSGYTYVHEHLHIDLSGAKGSLDCRLDQYDLIVDELRHLYTLGLRNIVEMTNRYMGRNANFLLALMRDSHINIIASTGYYKEPFFPAHFSELSVQAIADDMIAEIETGIDGTELKAGVLAEIGSSLDQITADEKKVFAAAALAHHATGCPISTHTTLSTMGREQLALLKEFGVSAEHVAIGHCDLKDNLDTIIPLLEEGAWIQFDTIGKNNYYPDSGRIAMLREVAKRGLLGQVMLSQDITRRSHLKSNGGIGYDYLLTVFVPMLLAADFSQTQIDLMLRDNPAQFFRHGFSKT</sequence>
<dbReference type="NCBIfam" id="NF007373">
    <property type="entry name" value="PRK09875.1"/>
    <property type="match status" value="1"/>
</dbReference>
<dbReference type="Proteomes" id="UP000028483">
    <property type="component" value="Unassembled WGS sequence"/>
</dbReference>
<feature type="binding site" evidence="3">
    <location>
        <position position="192"/>
    </location>
    <ligand>
        <name>a divalent metal cation</name>
        <dbReference type="ChEBI" id="CHEBI:60240"/>
        <label>1</label>
    </ligand>
</feature>
<dbReference type="EMBL" id="CBSX010000170">
    <property type="protein sequence ID" value="CDH06997.1"/>
    <property type="molecule type" value="Genomic_DNA"/>
</dbReference>
<comment type="cofactor">
    <cofactor evidence="3">
        <name>a divalent metal cation</name>
        <dbReference type="ChEBI" id="CHEBI:60240"/>
    </cofactor>
    <text evidence="3">Binds 2 divalent metal cations per subunit.</text>
</comment>
<feature type="binding site" evidence="3">
    <location>
        <position position="192"/>
    </location>
    <ligand>
        <name>a divalent metal cation</name>
        <dbReference type="ChEBI" id="CHEBI:60240"/>
        <label>2</label>
    </ligand>
</feature>
<feature type="binding site" evidence="3">
    <location>
        <position position="79"/>
    </location>
    <ligand>
        <name>a divalent metal cation</name>
        <dbReference type="ChEBI" id="CHEBI:60240"/>
        <label>1</label>
    </ligand>
</feature>
<feature type="binding site" evidence="3">
    <location>
        <position position="81"/>
    </location>
    <ligand>
        <name>a divalent metal cation</name>
        <dbReference type="ChEBI" id="CHEBI:60240"/>
        <label>1</label>
    </ligand>
</feature>
<proteinExistence type="inferred from homology"/>
<dbReference type="GO" id="GO:0008270">
    <property type="term" value="F:zinc ion binding"/>
    <property type="evidence" value="ECO:0007669"/>
    <property type="project" value="InterPro"/>
</dbReference>